<dbReference type="EMBL" id="KY000060">
    <property type="protein sequence ID" value="ASK46998.1"/>
    <property type="molecule type" value="Genomic_DNA"/>
</dbReference>
<proteinExistence type="predicted"/>
<keyword evidence="1" id="KW-0614">Plasmid</keyword>
<dbReference type="AlphaFoldDB" id="A0A2Z2PWL6"/>
<name>A0A2Z2PWL6_AGRTU</name>
<protein>
    <submittedName>
        <fullName evidence="1">Uncharacterized protein</fullName>
    </submittedName>
</protein>
<reference evidence="1" key="1">
    <citation type="submission" date="2016-10" db="EMBL/GenBank/DDBJ databases">
        <title>Agrobacterium Ti plasmids: Classification based on T-DNA and Vir regions organization.</title>
        <authorList>
            <person name="Nabi N."/>
            <person name="Vial L."/>
            <person name="Ben Hafsa A."/>
            <person name="Chapulliot D."/>
            <person name="Berard A."/>
            <person name="Chauveau A."/>
            <person name="Le Paslier M.-C."/>
            <person name="Harzallah Skhiri F."/>
            <person name="Brunel D."/>
            <person name="Nesme X."/>
            <person name="Chaouachi M."/>
        </authorList>
    </citation>
    <scope>NUCLEOTIDE SEQUENCE</scope>
    <source>
        <strain evidence="1">CFBP2407</strain>
        <plasmid evidence="1">pTi_CFBP2407</plasmid>
    </source>
</reference>
<geneLocation type="plasmid" evidence="1">
    <name>pTi_CFBP2407</name>
</geneLocation>
<accession>A0A2Z2PWL6</accession>
<evidence type="ECO:0000313" key="1">
    <source>
        <dbReference type="EMBL" id="ASK46998.1"/>
    </source>
</evidence>
<sequence>MPGLLTLRDFKGPVITVECKPCGQQGELDRKALVKQFGASMRFVDLRRRMAMGCDKMHCSDGQDRCGTGFPCLLEEGVAVEPQKPT</sequence>
<organism evidence="1">
    <name type="scientific">Agrobacterium tumefaciens</name>
    <dbReference type="NCBI Taxonomy" id="358"/>
    <lineage>
        <taxon>Bacteria</taxon>
        <taxon>Pseudomonadati</taxon>
        <taxon>Pseudomonadota</taxon>
        <taxon>Alphaproteobacteria</taxon>
        <taxon>Hyphomicrobiales</taxon>
        <taxon>Rhizobiaceae</taxon>
        <taxon>Rhizobium/Agrobacterium group</taxon>
        <taxon>Agrobacterium</taxon>
        <taxon>Agrobacterium tumefaciens complex</taxon>
    </lineage>
</organism>